<accession>A0A7J6R5G8</accession>
<evidence type="ECO:0000313" key="3">
    <source>
        <dbReference type="Proteomes" id="UP000553632"/>
    </source>
</evidence>
<reference evidence="2 3" key="1">
    <citation type="submission" date="2020-04" db="EMBL/GenBank/DDBJ databases">
        <title>Perkinsus olseni comparative genomics.</title>
        <authorList>
            <person name="Bogema D.R."/>
        </authorList>
    </citation>
    <scope>NUCLEOTIDE SEQUENCE [LARGE SCALE GENOMIC DNA]</scope>
    <source>
        <strain evidence="2 3">ATCC PRA-207</strain>
    </source>
</reference>
<dbReference type="EMBL" id="JABANO010028039">
    <property type="protein sequence ID" value="KAF4715857.1"/>
    <property type="molecule type" value="Genomic_DNA"/>
</dbReference>
<organism evidence="2 3">
    <name type="scientific">Perkinsus olseni</name>
    <name type="common">Perkinsus atlanticus</name>
    <dbReference type="NCBI Taxonomy" id="32597"/>
    <lineage>
        <taxon>Eukaryota</taxon>
        <taxon>Sar</taxon>
        <taxon>Alveolata</taxon>
        <taxon>Perkinsozoa</taxon>
        <taxon>Perkinsea</taxon>
        <taxon>Perkinsida</taxon>
        <taxon>Perkinsidae</taxon>
        <taxon>Perkinsus</taxon>
    </lineage>
</organism>
<comment type="caution">
    <text evidence="2">The sequence shown here is derived from an EMBL/GenBank/DDBJ whole genome shotgun (WGS) entry which is preliminary data.</text>
</comment>
<dbReference type="AlphaFoldDB" id="A0A7J6R5G8"/>
<name>A0A7J6R5G8_PEROL</name>
<evidence type="ECO:0000313" key="2">
    <source>
        <dbReference type="EMBL" id="KAF4715857.1"/>
    </source>
</evidence>
<evidence type="ECO:0000256" key="1">
    <source>
        <dbReference type="SAM" id="MobiDB-lite"/>
    </source>
</evidence>
<proteinExistence type="predicted"/>
<gene>
    <name evidence="2" type="ORF">FOZ63_034174</name>
</gene>
<feature type="region of interest" description="Disordered" evidence="1">
    <location>
        <begin position="158"/>
        <end position="180"/>
    </location>
</feature>
<keyword evidence="3" id="KW-1185">Reference proteome</keyword>
<feature type="non-terminal residue" evidence="2">
    <location>
        <position position="180"/>
    </location>
</feature>
<sequence>MTVPVPDPVLLGKSSEDTSMGVLAPMVIKEKEAEPIPTRDQATSTTMPVLPDTPQTRNSLGRTFEGALFVGQLVWVDSSSVFLLSAAAPAQNFESEQRLLGEVIDVMKVPEEDEVSGGARRFLYYVLLYDKGMHFSDWYKSSDVVALTIDEVASYRIPEGDEGHSGGMARTPLNDSVSTA</sequence>
<dbReference type="Proteomes" id="UP000553632">
    <property type="component" value="Unassembled WGS sequence"/>
</dbReference>
<protein>
    <submittedName>
        <fullName evidence="2">Uncharacterized protein</fullName>
    </submittedName>
</protein>